<dbReference type="Proteomes" id="UP000825890">
    <property type="component" value="Unassembled WGS sequence"/>
</dbReference>
<dbReference type="InterPro" id="IPR000719">
    <property type="entry name" value="Prot_kinase_dom"/>
</dbReference>
<name>A0A9P3CFA2_9PEZI</name>
<dbReference type="SUPFAM" id="SSF56112">
    <property type="entry name" value="Protein kinase-like (PK-like)"/>
    <property type="match status" value="1"/>
</dbReference>
<organism evidence="2 3">
    <name type="scientific">Cercospora kikuchii</name>
    <dbReference type="NCBI Taxonomy" id="84275"/>
    <lineage>
        <taxon>Eukaryota</taxon>
        <taxon>Fungi</taxon>
        <taxon>Dikarya</taxon>
        <taxon>Ascomycota</taxon>
        <taxon>Pezizomycotina</taxon>
        <taxon>Dothideomycetes</taxon>
        <taxon>Dothideomycetidae</taxon>
        <taxon>Mycosphaerellales</taxon>
        <taxon>Mycosphaerellaceae</taxon>
        <taxon>Cercospora</taxon>
    </lineage>
</organism>
<dbReference type="InterPro" id="IPR011009">
    <property type="entry name" value="Kinase-like_dom_sf"/>
</dbReference>
<dbReference type="PANTHER" id="PTHR37542">
    <property type="entry name" value="HELO DOMAIN-CONTAINING PROTEIN-RELATED"/>
    <property type="match status" value="1"/>
</dbReference>
<dbReference type="Gene3D" id="1.10.510.10">
    <property type="entry name" value="Transferase(Phosphotransferase) domain 1"/>
    <property type="match status" value="1"/>
</dbReference>
<reference evidence="2 3" key="1">
    <citation type="submission" date="2021-01" db="EMBL/GenBank/DDBJ databases">
        <title>Cercospora kikuchii MAFF 305040 whole genome shotgun sequence.</title>
        <authorList>
            <person name="Kashiwa T."/>
            <person name="Suzuki T."/>
        </authorList>
    </citation>
    <scope>NUCLEOTIDE SEQUENCE [LARGE SCALE GENOMIC DNA]</scope>
    <source>
        <strain evidence="2 3">MAFF 305040</strain>
    </source>
</reference>
<keyword evidence="3" id="KW-1185">Reference proteome</keyword>
<proteinExistence type="predicted"/>
<evidence type="ECO:0000313" key="2">
    <source>
        <dbReference type="EMBL" id="GIZ43254.1"/>
    </source>
</evidence>
<dbReference type="PANTHER" id="PTHR37542:SF1">
    <property type="entry name" value="PRION-INHIBITION AND PROPAGATION HELO DOMAIN-CONTAINING PROTEIN"/>
    <property type="match status" value="1"/>
</dbReference>
<evidence type="ECO:0000259" key="1">
    <source>
        <dbReference type="PROSITE" id="PS50011"/>
    </source>
</evidence>
<dbReference type="PROSITE" id="PS50011">
    <property type="entry name" value="PROTEIN_KINASE_DOM"/>
    <property type="match status" value="1"/>
</dbReference>
<evidence type="ECO:0000313" key="3">
    <source>
        <dbReference type="Proteomes" id="UP000825890"/>
    </source>
</evidence>
<accession>A0A9P3CFA2</accession>
<sequence length="517" mass="58054">MEAGAIVSVVGIVLGQGNRLVDLIITLKHARSDIEDRAVKIESYWRRTQVQLDFARSTWAGLREEHQASQISILSLLQSKIKYAEQRVEGLLKKQKDGNASPDARRKLKLTKYLLVKPYLDSLISELAQWSAIYDPSWFLIMKIANPKIDDELKRLTSSSSKEATVLLRRATKVRAAISKTESSDTHVFLSPAELDRMEKRRVPHSQATIAREHSATTSYIVDSIPCPGHSNADTMAQDIRRLARKLRAVDPAVFGVLRCRGVVKMRHVTGSRVASFDMIFDTPSAGTPMSLRNSLLMQQPHSLTDRFALAKRIATSVNYVHTLAFVHKGIRPENFISFLSPTAEDDLTLGSFYLIGFEQVRSEDGNTYLRGSANWEQNMYRHPERQGSFPEERYKMQHDIYSLGVCLLEIGLWSPFVLYDHNGRISGPGQAFEVSAADLRGFSPAAFKDLLVGLAKRRLPPIMGNTYTEVVVDCLTCLDADNDEYEEISEVEDQDGVVVGVKFINQVLLKLNEISV</sequence>
<dbReference type="GO" id="GO:0004672">
    <property type="term" value="F:protein kinase activity"/>
    <property type="evidence" value="ECO:0007669"/>
    <property type="project" value="InterPro"/>
</dbReference>
<dbReference type="GO" id="GO:0005524">
    <property type="term" value="F:ATP binding"/>
    <property type="evidence" value="ECO:0007669"/>
    <property type="project" value="InterPro"/>
</dbReference>
<dbReference type="AlphaFoldDB" id="A0A9P3CFA2"/>
<gene>
    <name evidence="2" type="ORF">CKM354_000648600</name>
</gene>
<protein>
    <recommendedName>
        <fullName evidence="1">Protein kinase domain-containing protein</fullName>
    </recommendedName>
</protein>
<dbReference type="GeneID" id="68292061"/>
<dbReference type="OrthoDB" id="1911848at2759"/>
<feature type="domain" description="Protein kinase" evidence="1">
    <location>
        <begin position="150"/>
        <end position="505"/>
    </location>
</feature>
<dbReference type="EMBL" id="BOLY01000004">
    <property type="protein sequence ID" value="GIZ43254.1"/>
    <property type="molecule type" value="Genomic_DNA"/>
</dbReference>
<dbReference type="RefSeq" id="XP_044657741.1">
    <property type="nucleotide sequence ID" value="XM_044801806.1"/>
</dbReference>
<comment type="caution">
    <text evidence="2">The sequence shown here is derived from an EMBL/GenBank/DDBJ whole genome shotgun (WGS) entry which is preliminary data.</text>
</comment>